<gene>
    <name evidence="3" type="ORF">FDO65_21830</name>
</gene>
<feature type="compositionally biased region" description="Basic and acidic residues" evidence="2">
    <location>
        <begin position="32"/>
        <end position="41"/>
    </location>
</feature>
<accession>A0A4U6Q5X8</accession>
<protein>
    <submittedName>
        <fullName evidence="3">Asp23/Gls24 family envelope stress response protein</fullName>
    </submittedName>
</protein>
<dbReference type="PANTHER" id="PTHR34297:SF3">
    <property type="entry name" value="ALKALINE SHOCK PROTEIN 23"/>
    <property type="match status" value="1"/>
</dbReference>
<feature type="compositionally biased region" description="Low complexity" evidence="2">
    <location>
        <begin position="1"/>
        <end position="21"/>
    </location>
</feature>
<dbReference type="Proteomes" id="UP000306985">
    <property type="component" value="Unassembled WGS sequence"/>
</dbReference>
<evidence type="ECO:0000313" key="4">
    <source>
        <dbReference type="Proteomes" id="UP000306985"/>
    </source>
</evidence>
<organism evidence="3 4">
    <name type="scientific">Nakamurella flava</name>
    <dbReference type="NCBI Taxonomy" id="2576308"/>
    <lineage>
        <taxon>Bacteria</taxon>
        <taxon>Bacillati</taxon>
        <taxon>Actinomycetota</taxon>
        <taxon>Actinomycetes</taxon>
        <taxon>Nakamurellales</taxon>
        <taxon>Nakamurellaceae</taxon>
        <taxon>Nakamurella</taxon>
    </lineage>
</organism>
<dbReference type="OrthoDB" id="9808942at2"/>
<evidence type="ECO:0000313" key="3">
    <source>
        <dbReference type="EMBL" id="TKV55983.1"/>
    </source>
</evidence>
<evidence type="ECO:0000256" key="1">
    <source>
        <dbReference type="ARBA" id="ARBA00005721"/>
    </source>
</evidence>
<sequence>MTQSPHPAAPAQSSASADSPATNGRSAGSELATRRRNDPADGGRPAGPLSTEDGRITVAEGVVQKVAGMACREVSGVYAMGSGTSRVFGAIRERIPGSNGPSVSQGVDVEVGESEAAVDVDIVVEYGARIADVGAAIQRNVKLAVESMTGLRVVEVNVTVDDVHLPEDGDDKPAAESRVQ</sequence>
<comment type="similarity">
    <text evidence="1">Belongs to the asp23 family.</text>
</comment>
<keyword evidence="4" id="KW-1185">Reference proteome</keyword>
<proteinExistence type="inferred from homology"/>
<dbReference type="AlphaFoldDB" id="A0A4U6Q5X8"/>
<reference evidence="3 4" key="1">
    <citation type="submission" date="2019-05" db="EMBL/GenBank/DDBJ databases">
        <title>Nakamurella sp. N5BH11, whole genome shotgun sequence.</title>
        <authorList>
            <person name="Tuo L."/>
        </authorList>
    </citation>
    <scope>NUCLEOTIDE SEQUENCE [LARGE SCALE GENOMIC DNA]</scope>
    <source>
        <strain evidence="3 4">N5BH11</strain>
    </source>
</reference>
<dbReference type="Pfam" id="PF03780">
    <property type="entry name" value="Asp23"/>
    <property type="match status" value="1"/>
</dbReference>
<dbReference type="InterPro" id="IPR005531">
    <property type="entry name" value="Asp23"/>
</dbReference>
<dbReference type="PANTHER" id="PTHR34297">
    <property type="entry name" value="HYPOTHETICAL CYTOSOLIC PROTEIN-RELATED"/>
    <property type="match status" value="1"/>
</dbReference>
<evidence type="ECO:0000256" key="2">
    <source>
        <dbReference type="SAM" id="MobiDB-lite"/>
    </source>
</evidence>
<comment type="caution">
    <text evidence="3">The sequence shown here is derived from an EMBL/GenBank/DDBJ whole genome shotgun (WGS) entry which is preliminary data.</text>
</comment>
<feature type="region of interest" description="Disordered" evidence="2">
    <location>
        <begin position="1"/>
        <end position="55"/>
    </location>
</feature>
<dbReference type="EMBL" id="SZZH01000009">
    <property type="protein sequence ID" value="TKV55983.1"/>
    <property type="molecule type" value="Genomic_DNA"/>
</dbReference>
<dbReference type="RefSeq" id="WP_137451876.1">
    <property type="nucleotide sequence ID" value="NZ_SZZH01000009.1"/>
</dbReference>
<name>A0A4U6Q5X8_9ACTN</name>